<evidence type="ECO:0000256" key="2">
    <source>
        <dbReference type="ARBA" id="ARBA00022448"/>
    </source>
</evidence>
<evidence type="ECO:0000256" key="12">
    <source>
        <dbReference type="SAM" id="MobiDB-lite"/>
    </source>
</evidence>
<dbReference type="SUPFAM" id="SSF81324">
    <property type="entry name" value="Voltage-gated potassium channels"/>
    <property type="match status" value="1"/>
</dbReference>
<accession>I4AME8</accession>
<dbReference type="PANTHER" id="PTHR11537:SF254">
    <property type="entry name" value="POTASSIUM VOLTAGE-GATED CHANNEL PROTEIN SHAB"/>
    <property type="match status" value="1"/>
</dbReference>
<evidence type="ECO:0000256" key="3">
    <source>
        <dbReference type="ARBA" id="ARBA00022538"/>
    </source>
</evidence>
<feature type="transmembrane region" description="Helical" evidence="13">
    <location>
        <begin position="220"/>
        <end position="237"/>
    </location>
</feature>
<dbReference type="InterPro" id="IPR005821">
    <property type="entry name" value="Ion_trans_dom"/>
</dbReference>
<keyword evidence="5" id="KW-0631">Potassium channel</keyword>
<protein>
    <submittedName>
        <fullName evidence="15">Kef-type K+ ransport system, predicted NAD-binding component</fullName>
    </submittedName>
</protein>
<dbReference type="InterPro" id="IPR027359">
    <property type="entry name" value="Volt_channel_dom_sf"/>
</dbReference>
<organism evidence="15 16">
    <name type="scientific">Bernardetia litoralis (strain ATCC 23117 / DSM 6794 / NBRC 15988 / NCIMB 1366 / Fx l1 / Sio-4)</name>
    <name type="common">Flexibacter litoralis</name>
    <dbReference type="NCBI Taxonomy" id="880071"/>
    <lineage>
        <taxon>Bacteria</taxon>
        <taxon>Pseudomonadati</taxon>
        <taxon>Bacteroidota</taxon>
        <taxon>Cytophagia</taxon>
        <taxon>Cytophagales</taxon>
        <taxon>Bernardetiaceae</taxon>
        <taxon>Bernardetia</taxon>
    </lineage>
</organism>
<evidence type="ECO:0000259" key="14">
    <source>
        <dbReference type="Pfam" id="PF00520"/>
    </source>
</evidence>
<feature type="region of interest" description="Disordered" evidence="12">
    <location>
        <begin position="274"/>
        <end position="297"/>
    </location>
</feature>
<feature type="domain" description="Ion transport" evidence="14">
    <location>
        <begin position="57"/>
        <end position="272"/>
    </location>
</feature>
<dbReference type="EMBL" id="CP003345">
    <property type="protein sequence ID" value="AFM05133.1"/>
    <property type="molecule type" value="Genomic_DNA"/>
</dbReference>
<evidence type="ECO:0000256" key="10">
    <source>
        <dbReference type="ARBA" id="ARBA00023136"/>
    </source>
</evidence>
<dbReference type="GO" id="GO:0005249">
    <property type="term" value="F:voltage-gated potassium channel activity"/>
    <property type="evidence" value="ECO:0007669"/>
    <property type="project" value="InterPro"/>
</dbReference>
<dbReference type="PATRIC" id="fig|880071.3.peg.2766"/>
<dbReference type="PANTHER" id="PTHR11537">
    <property type="entry name" value="VOLTAGE-GATED POTASSIUM CHANNEL"/>
    <property type="match status" value="1"/>
</dbReference>
<keyword evidence="10 13" id="KW-0472">Membrane</keyword>
<dbReference type="OrthoDB" id="9799090at2"/>
<dbReference type="AlphaFoldDB" id="I4AME8"/>
<dbReference type="InterPro" id="IPR028325">
    <property type="entry name" value="VG_K_chnl"/>
</dbReference>
<dbReference type="Gene3D" id="1.10.287.70">
    <property type="match status" value="1"/>
</dbReference>
<reference evidence="16" key="1">
    <citation type="submission" date="2012-06" db="EMBL/GenBank/DDBJ databases">
        <title>The complete genome of Flexibacter litoralis DSM 6794.</title>
        <authorList>
            <person name="Lucas S."/>
            <person name="Copeland A."/>
            <person name="Lapidus A."/>
            <person name="Glavina del Rio T."/>
            <person name="Dalin E."/>
            <person name="Tice H."/>
            <person name="Bruce D."/>
            <person name="Goodwin L."/>
            <person name="Pitluck S."/>
            <person name="Peters L."/>
            <person name="Ovchinnikova G."/>
            <person name="Lu M."/>
            <person name="Kyrpides N."/>
            <person name="Mavromatis K."/>
            <person name="Ivanova N."/>
            <person name="Brettin T."/>
            <person name="Detter J.C."/>
            <person name="Han C."/>
            <person name="Larimer F."/>
            <person name="Land M."/>
            <person name="Hauser L."/>
            <person name="Markowitz V."/>
            <person name="Cheng J.-F."/>
            <person name="Hugenholtz P."/>
            <person name="Woyke T."/>
            <person name="Wu D."/>
            <person name="Spring S."/>
            <person name="Lang E."/>
            <person name="Kopitz M."/>
            <person name="Brambilla E."/>
            <person name="Klenk H.-P."/>
            <person name="Eisen J.A."/>
        </authorList>
    </citation>
    <scope>NUCLEOTIDE SEQUENCE [LARGE SCALE GENOMIC DNA]</scope>
    <source>
        <strain evidence="16">ATCC 23117 / DSM 6794 / NBRC 15988 / NCIMB 1366 / Sio-4</strain>
    </source>
</reference>
<evidence type="ECO:0000256" key="9">
    <source>
        <dbReference type="ARBA" id="ARBA00023065"/>
    </source>
</evidence>
<feature type="transmembrane region" description="Helical" evidence="13">
    <location>
        <begin position="119"/>
        <end position="139"/>
    </location>
</feature>
<evidence type="ECO:0000256" key="6">
    <source>
        <dbReference type="ARBA" id="ARBA00022882"/>
    </source>
</evidence>
<dbReference type="KEGG" id="fli:Fleli_2780"/>
<gene>
    <name evidence="15" type="ordered locus">Fleli_2780</name>
</gene>
<proteinExistence type="predicted"/>
<dbReference type="STRING" id="880071.Fleli_2780"/>
<feature type="transmembrane region" description="Helical" evidence="13">
    <location>
        <begin position="86"/>
        <end position="107"/>
    </location>
</feature>
<keyword evidence="16" id="KW-1185">Reference proteome</keyword>
<evidence type="ECO:0000256" key="4">
    <source>
        <dbReference type="ARBA" id="ARBA00022692"/>
    </source>
</evidence>
<name>I4AME8_BERLS</name>
<evidence type="ECO:0000256" key="8">
    <source>
        <dbReference type="ARBA" id="ARBA00022989"/>
    </source>
</evidence>
<keyword evidence="11" id="KW-0407">Ion channel</keyword>
<feature type="transmembrane region" description="Helical" evidence="13">
    <location>
        <begin position="184"/>
        <end position="205"/>
    </location>
</feature>
<keyword evidence="9" id="KW-0406">Ion transport</keyword>
<dbReference type="PRINTS" id="PR00169">
    <property type="entry name" value="KCHANNEL"/>
</dbReference>
<evidence type="ECO:0000313" key="15">
    <source>
        <dbReference type="EMBL" id="AFM05133.1"/>
    </source>
</evidence>
<feature type="compositionally biased region" description="Basic and acidic residues" evidence="12">
    <location>
        <begin position="283"/>
        <end position="297"/>
    </location>
</feature>
<comment type="subcellular location">
    <subcellularLocation>
        <location evidence="1">Membrane</location>
        <topology evidence="1">Multi-pass membrane protein</topology>
    </subcellularLocation>
</comment>
<evidence type="ECO:0000256" key="1">
    <source>
        <dbReference type="ARBA" id="ARBA00004141"/>
    </source>
</evidence>
<sequence length="324" mass="36178">MESSTLKDKKNKKAISALKKVKTKNSNSFSKGRRFAQRRWRMRLDRLFFKSNTTEGKIFDTALLALIVLSLVVVMMQSVTEIDQQYGTYLLAIEMAVTVLFAIEYVLRVATSHHPMRYILSFYGIIDLLAFVPAIFSWTYAGSNFFLLLRVTRIISIFKVLDMNQYTGEAQILSQALRASRHKVTVFVIFVATNVVLLGFIMFLVEGKDNPGFSSIPKSIYWAIVTLTTVGYGDIAPQSALGRSIAAIVMILGYGVLAVPTGIVSAEIATQVTHKSDEEESEGDKQKTQATQKENRSKECSNCGAEHHSEVAHFCYKCGTELVL</sequence>
<dbReference type="eggNOG" id="COG2126">
    <property type="taxonomic scope" value="Bacteria"/>
</dbReference>
<evidence type="ECO:0000313" key="16">
    <source>
        <dbReference type="Proteomes" id="UP000006054"/>
    </source>
</evidence>
<evidence type="ECO:0000256" key="7">
    <source>
        <dbReference type="ARBA" id="ARBA00022958"/>
    </source>
</evidence>
<dbReference type="HOGENOM" id="CLU_011722_1_3_10"/>
<feature type="transmembrane region" description="Helical" evidence="13">
    <location>
        <begin position="244"/>
        <end position="266"/>
    </location>
</feature>
<keyword evidence="2" id="KW-0813">Transport</keyword>
<keyword evidence="4 13" id="KW-0812">Transmembrane</keyword>
<keyword evidence="8 13" id="KW-1133">Transmembrane helix</keyword>
<evidence type="ECO:0000256" key="11">
    <source>
        <dbReference type="ARBA" id="ARBA00023303"/>
    </source>
</evidence>
<keyword evidence="7" id="KW-0630">Potassium</keyword>
<dbReference type="Gene3D" id="1.20.120.350">
    <property type="entry name" value="Voltage-gated potassium channels. Chain C"/>
    <property type="match status" value="1"/>
</dbReference>
<evidence type="ECO:0000256" key="13">
    <source>
        <dbReference type="SAM" id="Phobius"/>
    </source>
</evidence>
<dbReference type="Pfam" id="PF00520">
    <property type="entry name" value="Ion_trans"/>
    <property type="match status" value="1"/>
</dbReference>
<dbReference type="GO" id="GO:0008076">
    <property type="term" value="C:voltage-gated potassium channel complex"/>
    <property type="evidence" value="ECO:0007669"/>
    <property type="project" value="InterPro"/>
</dbReference>
<keyword evidence="3" id="KW-0633">Potassium transport</keyword>
<evidence type="ECO:0000256" key="5">
    <source>
        <dbReference type="ARBA" id="ARBA00022826"/>
    </source>
</evidence>
<dbReference type="GO" id="GO:0001508">
    <property type="term" value="P:action potential"/>
    <property type="evidence" value="ECO:0007669"/>
    <property type="project" value="TreeGrafter"/>
</dbReference>
<dbReference type="RefSeq" id="WP_014798568.1">
    <property type="nucleotide sequence ID" value="NC_018018.1"/>
</dbReference>
<dbReference type="Proteomes" id="UP000006054">
    <property type="component" value="Chromosome"/>
</dbReference>
<keyword evidence="6" id="KW-0851">Voltage-gated channel</keyword>